<evidence type="ECO:0000256" key="2">
    <source>
        <dbReference type="SAM" id="MobiDB-lite"/>
    </source>
</evidence>
<dbReference type="EMBL" id="JAVRQU010000001">
    <property type="protein sequence ID" value="KAK5707720.1"/>
    <property type="molecule type" value="Genomic_DNA"/>
</dbReference>
<protein>
    <submittedName>
        <fullName evidence="3">Uncharacterized protein</fullName>
    </submittedName>
</protein>
<feature type="compositionally biased region" description="Low complexity" evidence="2">
    <location>
        <begin position="583"/>
        <end position="599"/>
    </location>
</feature>
<evidence type="ECO:0000256" key="1">
    <source>
        <dbReference type="SAM" id="Coils"/>
    </source>
</evidence>
<proteinExistence type="predicted"/>
<accession>A0AAN8A5E7</accession>
<feature type="compositionally biased region" description="Basic and acidic residues" evidence="2">
    <location>
        <begin position="608"/>
        <end position="617"/>
    </location>
</feature>
<sequence length="626" mass="70151">MELWCQQIRIVVGGEDITPATMSHDRRLSTTSNNNRGMITTCALQPVPSNSSPILAPPSLSAQLHHYAQQVQHQEEAFHQHCTQQNARYRHDLEERKTAYRYLQEDHDKAQIRCNEAQEAAQKAGEALKAVEGQRDVAEEGLKVEREGRMKAEEGWKKVEGEKELVRRKGIMWEVIAKRKWEEGVRLRKELGEKVEEGIQQRTAAFELRSRLEDVEEEARKGEVQATLVIAEMGKSIVSAERKHSMAVEKLVQMKQECTLLRTERDDLLKSFDELETSKKNVEEKLAQVKASSAQQHTKQVAEYDALRDRKNKVDISLENTSRDAELLRKQLETTRKIAAGLKEEKQDLHRRVTVISQKHKESSSRCHTFEAELEKSREAELEVALRLAGSSNECTKLKKELESSIADKVAIRSQRTQDQEDMQLERQKVSRMDEKVTKLQHQLASAKMSSKGAAVLSCVAAYMSTRISAAETEVNRLHGIVQMVDGAAATIRQMIHSAASPTSTPMQITSRPAPTLDATEESQQRIVADPITPGPINTQLPSPSTPPNHLKLTLPKPGPTPVNHPESPLAAMKDGSAGSSDLPLRATPSTTAPPTGSRAFMPHKRRSADYYRPDSAKRRRVDGSP</sequence>
<dbReference type="Proteomes" id="UP001310594">
    <property type="component" value="Unassembled WGS sequence"/>
</dbReference>
<feature type="compositionally biased region" description="Polar residues" evidence="2">
    <location>
        <begin position="500"/>
        <end position="513"/>
    </location>
</feature>
<dbReference type="AlphaFoldDB" id="A0AAN8A5E7"/>
<organism evidence="3 4">
    <name type="scientific">Elasticomyces elasticus</name>
    <dbReference type="NCBI Taxonomy" id="574655"/>
    <lineage>
        <taxon>Eukaryota</taxon>
        <taxon>Fungi</taxon>
        <taxon>Dikarya</taxon>
        <taxon>Ascomycota</taxon>
        <taxon>Pezizomycotina</taxon>
        <taxon>Dothideomycetes</taxon>
        <taxon>Dothideomycetidae</taxon>
        <taxon>Mycosphaerellales</taxon>
        <taxon>Teratosphaeriaceae</taxon>
        <taxon>Elasticomyces</taxon>
    </lineage>
</organism>
<feature type="coiled-coil region" evidence="1">
    <location>
        <begin position="318"/>
        <end position="352"/>
    </location>
</feature>
<evidence type="ECO:0000313" key="3">
    <source>
        <dbReference type="EMBL" id="KAK5707720.1"/>
    </source>
</evidence>
<reference evidence="3" key="1">
    <citation type="submission" date="2023-08" db="EMBL/GenBank/DDBJ databases">
        <title>Black Yeasts Isolated from many extreme environments.</title>
        <authorList>
            <person name="Coleine C."/>
            <person name="Stajich J.E."/>
            <person name="Selbmann L."/>
        </authorList>
    </citation>
    <scope>NUCLEOTIDE SEQUENCE</scope>
    <source>
        <strain evidence="3">CCFEE 5810</strain>
    </source>
</reference>
<name>A0AAN8A5E7_9PEZI</name>
<keyword evidence="1" id="KW-0175">Coiled coil</keyword>
<feature type="coiled-coil region" evidence="1">
    <location>
        <begin position="265"/>
        <end position="292"/>
    </location>
</feature>
<comment type="caution">
    <text evidence="3">The sequence shown here is derived from an EMBL/GenBank/DDBJ whole genome shotgun (WGS) entry which is preliminary data.</text>
</comment>
<evidence type="ECO:0000313" key="4">
    <source>
        <dbReference type="Proteomes" id="UP001310594"/>
    </source>
</evidence>
<gene>
    <name evidence="3" type="ORF">LTR97_000258</name>
</gene>
<feature type="coiled-coil region" evidence="1">
    <location>
        <begin position="100"/>
        <end position="134"/>
    </location>
</feature>
<feature type="region of interest" description="Disordered" evidence="2">
    <location>
        <begin position="498"/>
        <end position="626"/>
    </location>
</feature>